<keyword evidence="1" id="KW-0732">Signal</keyword>
<dbReference type="AlphaFoldDB" id="A0A0E9Q5T6"/>
<evidence type="ECO:0000256" key="1">
    <source>
        <dbReference type="SAM" id="SignalP"/>
    </source>
</evidence>
<evidence type="ECO:0000313" key="2">
    <source>
        <dbReference type="EMBL" id="JAH11872.1"/>
    </source>
</evidence>
<name>A0A0E9Q5T6_ANGAN</name>
<sequence>MFTFFFLMFFTLNSYRIRLMAATTSTRLFGRATSRLPIYFASKLIPCWNASSLCKGIRKS</sequence>
<dbReference type="EMBL" id="GBXM01096705">
    <property type="protein sequence ID" value="JAH11872.1"/>
    <property type="molecule type" value="Transcribed_RNA"/>
</dbReference>
<feature type="signal peptide" evidence="1">
    <location>
        <begin position="1"/>
        <end position="21"/>
    </location>
</feature>
<reference evidence="2" key="2">
    <citation type="journal article" date="2015" name="Fish Shellfish Immunol.">
        <title>Early steps in the European eel (Anguilla anguilla)-Vibrio vulnificus interaction in the gills: Role of the RtxA13 toxin.</title>
        <authorList>
            <person name="Callol A."/>
            <person name="Pajuelo D."/>
            <person name="Ebbesson L."/>
            <person name="Teles M."/>
            <person name="MacKenzie S."/>
            <person name="Amaro C."/>
        </authorList>
    </citation>
    <scope>NUCLEOTIDE SEQUENCE</scope>
</reference>
<organism evidence="2">
    <name type="scientific">Anguilla anguilla</name>
    <name type="common">European freshwater eel</name>
    <name type="synonym">Muraena anguilla</name>
    <dbReference type="NCBI Taxonomy" id="7936"/>
    <lineage>
        <taxon>Eukaryota</taxon>
        <taxon>Metazoa</taxon>
        <taxon>Chordata</taxon>
        <taxon>Craniata</taxon>
        <taxon>Vertebrata</taxon>
        <taxon>Euteleostomi</taxon>
        <taxon>Actinopterygii</taxon>
        <taxon>Neopterygii</taxon>
        <taxon>Teleostei</taxon>
        <taxon>Anguilliformes</taxon>
        <taxon>Anguillidae</taxon>
        <taxon>Anguilla</taxon>
    </lineage>
</organism>
<accession>A0A0E9Q5T6</accession>
<proteinExistence type="predicted"/>
<reference evidence="2" key="1">
    <citation type="submission" date="2014-11" db="EMBL/GenBank/DDBJ databases">
        <authorList>
            <person name="Amaro Gonzalez C."/>
        </authorList>
    </citation>
    <scope>NUCLEOTIDE SEQUENCE</scope>
</reference>
<feature type="chain" id="PRO_5002431684" evidence="1">
    <location>
        <begin position="22"/>
        <end position="60"/>
    </location>
</feature>
<protein>
    <submittedName>
        <fullName evidence="2">Uncharacterized protein</fullName>
    </submittedName>
</protein>